<proteinExistence type="predicted"/>
<name>A0ABX5YA96_9MICC</name>
<dbReference type="Gene3D" id="2.160.20.10">
    <property type="entry name" value="Single-stranded right-handed beta-helix, Pectin lyase-like"/>
    <property type="match status" value="1"/>
</dbReference>
<accession>A0ABX5YA96</accession>
<dbReference type="InterPro" id="IPR012334">
    <property type="entry name" value="Pectin_lyas_fold"/>
</dbReference>
<reference evidence="1 2" key="1">
    <citation type="submission" date="2019-07" db="EMBL/GenBank/DDBJ databases">
        <title>Complete Genome Sequence of drought tolerant Plant Growth-Promoting Rhizobacterium Glutamicibacter halophytocola DR408.</title>
        <authorList>
            <person name="Nishu S.D."/>
            <person name="Lee T.K."/>
        </authorList>
    </citation>
    <scope>NUCLEOTIDE SEQUENCE [LARGE SCALE GENOMIC DNA]</scope>
    <source>
        <strain evidence="1 2">DR408</strain>
    </source>
</reference>
<evidence type="ECO:0000313" key="2">
    <source>
        <dbReference type="Proteomes" id="UP000320717"/>
    </source>
</evidence>
<protein>
    <recommendedName>
        <fullName evidence="3">Right-handed parallel beta-helix repeat-containing protein</fullName>
    </recommendedName>
</protein>
<dbReference type="EMBL" id="CP042260">
    <property type="protein sequence ID" value="QDY66599.1"/>
    <property type="molecule type" value="Genomic_DNA"/>
</dbReference>
<sequence>MLLNYAVNHGELLITANNVSPHGTSSVHLKGVTRSTLANNRLHSLYPGMVIVDKNSSKNLVASNHFL</sequence>
<keyword evidence="2" id="KW-1185">Reference proteome</keyword>
<organism evidence="1 2">
    <name type="scientific">Glutamicibacter halophytocola</name>
    <dbReference type="NCBI Taxonomy" id="1933880"/>
    <lineage>
        <taxon>Bacteria</taxon>
        <taxon>Bacillati</taxon>
        <taxon>Actinomycetota</taxon>
        <taxon>Actinomycetes</taxon>
        <taxon>Micrococcales</taxon>
        <taxon>Micrococcaceae</taxon>
        <taxon>Glutamicibacter</taxon>
    </lineage>
</organism>
<dbReference type="Proteomes" id="UP000320717">
    <property type="component" value="Chromosome"/>
</dbReference>
<evidence type="ECO:0008006" key="3">
    <source>
        <dbReference type="Google" id="ProtNLM"/>
    </source>
</evidence>
<gene>
    <name evidence="1" type="ORF">FQA45_09835</name>
</gene>
<evidence type="ECO:0000313" key="1">
    <source>
        <dbReference type="EMBL" id="QDY66599.1"/>
    </source>
</evidence>